<feature type="region of interest" description="Disordered" evidence="15">
    <location>
        <begin position="646"/>
        <end position="676"/>
    </location>
</feature>
<evidence type="ECO:0000313" key="17">
    <source>
        <dbReference type="EMBL" id="OGN07438.1"/>
    </source>
</evidence>
<dbReference type="Pfam" id="PF08275">
    <property type="entry name" value="DNAG_N"/>
    <property type="match status" value="1"/>
</dbReference>
<dbReference type="AlphaFoldDB" id="A0A1F8F441"/>
<feature type="domain" description="Toprim" evidence="16">
    <location>
        <begin position="295"/>
        <end position="376"/>
    </location>
</feature>
<comment type="similarity">
    <text evidence="12 13">Belongs to the DnaG primase family.</text>
</comment>
<dbReference type="Gene3D" id="3.90.980.10">
    <property type="entry name" value="DNA primase, catalytic core, N-terminal domain"/>
    <property type="match status" value="1"/>
</dbReference>
<dbReference type="InterPro" id="IPR013264">
    <property type="entry name" value="DNAG_N"/>
</dbReference>
<gene>
    <name evidence="12" type="primary">dnaG</name>
    <name evidence="17" type="ORF">A2669_01830</name>
</gene>
<dbReference type="InterPro" id="IPR019475">
    <property type="entry name" value="DNA_primase_DnaB-bd"/>
</dbReference>
<evidence type="ECO:0000256" key="14">
    <source>
        <dbReference type="PIRSR" id="PIRSR002811-1"/>
    </source>
</evidence>
<dbReference type="InterPro" id="IPR002694">
    <property type="entry name" value="Znf_CHC2"/>
</dbReference>
<comment type="catalytic activity">
    <reaction evidence="12">
        <text>ssDNA + n NTP = ssDNA/pppN(pN)n-1 hybrid + (n-1) diphosphate.</text>
        <dbReference type="EC" id="2.7.7.101"/>
    </reaction>
</comment>
<keyword evidence="2 12" id="KW-0639">Primosome</keyword>
<protein>
    <recommendedName>
        <fullName evidence="12 13">DNA primase</fullName>
        <ecNumber evidence="12">2.7.7.101</ecNumber>
    </recommendedName>
</protein>
<comment type="subunit">
    <text evidence="12">Monomer. Interacts with DnaB.</text>
</comment>
<dbReference type="PROSITE" id="PS50880">
    <property type="entry name" value="TOPRIM"/>
    <property type="match status" value="1"/>
</dbReference>
<evidence type="ECO:0000259" key="16">
    <source>
        <dbReference type="PROSITE" id="PS50880"/>
    </source>
</evidence>
<keyword evidence="6 12" id="KW-0479">Metal-binding</keyword>
<evidence type="ECO:0000256" key="6">
    <source>
        <dbReference type="ARBA" id="ARBA00022723"/>
    </source>
</evidence>
<name>A0A1F8F441_9BACT</name>
<dbReference type="PANTHER" id="PTHR30313">
    <property type="entry name" value="DNA PRIMASE"/>
    <property type="match status" value="1"/>
</dbReference>
<dbReference type="SMART" id="SM00493">
    <property type="entry name" value="TOPRIM"/>
    <property type="match status" value="1"/>
</dbReference>
<dbReference type="Pfam" id="PF01807">
    <property type="entry name" value="Zn_ribbon_DnaG"/>
    <property type="match status" value="1"/>
</dbReference>
<evidence type="ECO:0000256" key="2">
    <source>
        <dbReference type="ARBA" id="ARBA00022515"/>
    </source>
</evidence>
<keyword evidence="3 12" id="KW-0808">Transferase</keyword>
<organism evidence="17 18">
    <name type="scientific">Candidatus Yanofskybacteria bacterium RIFCSPHIGHO2_01_FULL_48_25b</name>
    <dbReference type="NCBI Taxonomy" id="1802672"/>
    <lineage>
        <taxon>Bacteria</taxon>
        <taxon>Candidatus Yanofskyibacteriota</taxon>
    </lineage>
</organism>
<dbReference type="InterPro" id="IPR006171">
    <property type="entry name" value="TOPRIM_dom"/>
</dbReference>
<dbReference type="GO" id="GO:1990077">
    <property type="term" value="C:primosome complex"/>
    <property type="evidence" value="ECO:0007669"/>
    <property type="project" value="UniProtKB-KW"/>
</dbReference>
<comment type="domain">
    <text evidence="12">Contains an N-terminal zinc-binding domain, a central core domain that contains the primase activity, and a C-terminal DnaB-binding domain.</text>
</comment>
<dbReference type="Pfam" id="PF10410">
    <property type="entry name" value="DnaB_bind"/>
    <property type="match status" value="1"/>
</dbReference>
<keyword evidence="4 12" id="KW-0548">Nucleotidyltransferase</keyword>
<comment type="caution">
    <text evidence="17">The sequence shown here is derived from an EMBL/GenBank/DDBJ whole genome shotgun (WGS) entry which is preliminary data.</text>
</comment>
<evidence type="ECO:0000256" key="1">
    <source>
        <dbReference type="ARBA" id="ARBA00022478"/>
    </source>
</evidence>
<dbReference type="SUPFAM" id="SSF57783">
    <property type="entry name" value="Zinc beta-ribbon"/>
    <property type="match status" value="1"/>
</dbReference>
<evidence type="ECO:0000256" key="4">
    <source>
        <dbReference type="ARBA" id="ARBA00022695"/>
    </source>
</evidence>
<evidence type="ECO:0000256" key="3">
    <source>
        <dbReference type="ARBA" id="ARBA00022679"/>
    </source>
</evidence>
<dbReference type="FunFam" id="3.90.580.10:FF:000001">
    <property type="entry name" value="DNA primase"/>
    <property type="match status" value="1"/>
</dbReference>
<sequence>MTDNVSKIKDRLDIVDVVGSYVKLQKAGINYKGRCPFHNEKTPSFFVTPERQIWHCFGCSKGGDMFEFIKEIEGVEFPEALKILADRAGIELEKFTSAPAAAGADVKEKLFEICELTAKFFEKQFQSTLGKEALEYLKGRGLEEETIKTFRLGFAPDDWQALSDYLISRGYRESEIVAAGLSIDRAKNHEPTAASGKKGIYDRFRRRIMFPIFDISGLVVGFTAREFSQKKHEDNGHNVPSAPAREAVGAPEPPTIDNKGGSGAKYINTPQTLIYDKSRVLYGLSKAKLDIRKADRCILVEGNMDALMSYQAGVRNVVASSGTALTPHHLRLLQRYTKNLGFCFDTDQAGDRATYRGIGLALAQKFNISILEIKDPECKDPADYVKKYARLPAGQGPQWSDLVSQAKPVVDYYFDRARSVHNPTSAEGKTKIIAAIAPFVKRLGSAVEKAHWISQLSLLLRVPETAIASDVESFKDDLDSYARAIEPEAAVQTAAVKRAPPEPLQETILSVLLKNPALFRDELQHLPAGILAPAETEIVKQMMAEGPFDFKSFVSRFEGREAMELEFAHLRSQEVWKDFSDEDLKTEFSNLINVAQRRQVNARLASLQFDVKEAEQARDSRRLSELAAEFNKLAKQLTHLHLHQYGQEKTKKAKTASHPEGLTPNEDHASEAEKTG</sequence>
<dbReference type="GO" id="GO:0000428">
    <property type="term" value="C:DNA-directed RNA polymerase complex"/>
    <property type="evidence" value="ECO:0007669"/>
    <property type="project" value="UniProtKB-KW"/>
</dbReference>
<dbReference type="GO" id="GO:0008270">
    <property type="term" value="F:zinc ion binding"/>
    <property type="evidence" value="ECO:0007669"/>
    <property type="project" value="UniProtKB-UniRule"/>
</dbReference>
<dbReference type="CDD" id="cd03364">
    <property type="entry name" value="TOPRIM_DnaG_primases"/>
    <property type="match status" value="1"/>
</dbReference>
<dbReference type="PIRSF" id="PIRSF002811">
    <property type="entry name" value="DnaG"/>
    <property type="match status" value="1"/>
</dbReference>
<dbReference type="GO" id="GO:0006269">
    <property type="term" value="P:DNA replication, synthesis of primer"/>
    <property type="evidence" value="ECO:0007669"/>
    <property type="project" value="UniProtKB-UniRule"/>
</dbReference>
<dbReference type="InterPro" id="IPR016136">
    <property type="entry name" value="DNA_helicase_N/primase_C"/>
</dbReference>
<keyword evidence="5 12" id="KW-0235">DNA replication</keyword>
<dbReference type="HAMAP" id="MF_00974">
    <property type="entry name" value="DNA_primase_DnaG"/>
    <property type="match status" value="1"/>
</dbReference>
<dbReference type="Gene3D" id="3.90.580.10">
    <property type="entry name" value="Zinc finger, CHC2-type domain"/>
    <property type="match status" value="1"/>
</dbReference>
<evidence type="ECO:0000256" key="15">
    <source>
        <dbReference type="SAM" id="MobiDB-lite"/>
    </source>
</evidence>
<keyword evidence="8 12" id="KW-0862">Zinc</keyword>
<evidence type="ECO:0000256" key="13">
    <source>
        <dbReference type="PIRNR" id="PIRNR002811"/>
    </source>
</evidence>
<dbReference type="InterPro" id="IPR034151">
    <property type="entry name" value="TOPRIM_DnaG_bac"/>
</dbReference>
<proteinExistence type="inferred from homology"/>
<dbReference type="PANTHER" id="PTHR30313:SF2">
    <property type="entry name" value="DNA PRIMASE"/>
    <property type="match status" value="1"/>
</dbReference>
<reference evidence="17 18" key="1">
    <citation type="journal article" date="2016" name="Nat. Commun.">
        <title>Thousands of microbial genomes shed light on interconnected biogeochemical processes in an aquifer system.</title>
        <authorList>
            <person name="Anantharaman K."/>
            <person name="Brown C.T."/>
            <person name="Hug L.A."/>
            <person name="Sharon I."/>
            <person name="Castelle C.J."/>
            <person name="Probst A.J."/>
            <person name="Thomas B.C."/>
            <person name="Singh A."/>
            <person name="Wilkins M.J."/>
            <person name="Karaoz U."/>
            <person name="Brodie E.L."/>
            <person name="Williams K.H."/>
            <person name="Hubbard S.S."/>
            <person name="Banfield J.F."/>
        </authorList>
    </citation>
    <scope>NUCLEOTIDE SEQUENCE [LARGE SCALE GENOMIC DNA]</scope>
</reference>
<evidence type="ECO:0000256" key="11">
    <source>
        <dbReference type="ARBA" id="ARBA00023163"/>
    </source>
</evidence>
<accession>A0A1F8F441</accession>
<keyword evidence="1 12" id="KW-0240">DNA-directed RNA polymerase</keyword>
<dbReference type="EC" id="2.7.7.101" evidence="12"/>
<keyword evidence="11 12" id="KW-0804">Transcription</keyword>
<evidence type="ECO:0000256" key="5">
    <source>
        <dbReference type="ARBA" id="ARBA00022705"/>
    </source>
</evidence>
<evidence type="ECO:0000256" key="8">
    <source>
        <dbReference type="ARBA" id="ARBA00022833"/>
    </source>
</evidence>
<dbReference type="InterPro" id="IPR050219">
    <property type="entry name" value="DnaG_primase"/>
</dbReference>
<dbReference type="InterPro" id="IPR037068">
    <property type="entry name" value="DNA_primase_core_N_sf"/>
</dbReference>
<dbReference type="GO" id="GO:0003899">
    <property type="term" value="F:DNA-directed RNA polymerase activity"/>
    <property type="evidence" value="ECO:0007669"/>
    <property type="project" value="UniProtKB-UniRule"/>
</dbReference>
<dbReference type="Pfam" id="PF13155">
    <property type="entry name" value="Toprim_2"/>
    <property type="match status" value="1"/>
</dbReference>
<dbReference type="Gene3D" id="1.10.860.10">
    <property type="entry name" value="DNAb Helicase, Chain A"/>
    <property type="match status" value="1"/>
</dbReference>
<evidence type="ECO:0000256" key="9">
    <source>
        <dbReference type="ARBA" id="ARBA00022842"/>
    </source>
</evidence>
<dbReference type="EMBL" id="MGJM01000001">
    <property type="protein sequence ID" value="OGN07438.1"/>
    <property type="molecule type" value="Genomic_DNA"/>
</dbReference>
<feature type="region of interest" description="Disordered" evidence="15">
    <location>
        <begin position="231"/>
        <end position="262"/>
    </location>
</feature>
<dbReference type="Gene3D" id="3.40.1360.10">
    <property type="match status" value="1"/>
</dbReference>
<feature type="compositionally biased region" description="Basic and acidic residues" evidence="15">
    <location>
        <begin position="665"/>
        <end position="676"/>
    </location>
</feature>
<comment type="function">
    <text evidence="12 13">RNA polymerase that catalyzes the synthesis of short RNA molecules used as primers for DNA polymerase during DNA replication.</text>
</comment>
<dbReference type="InterPro" id="IPR030846">
    <property type="entry name" value="DnaG_bac"/>
</dbReference>
<dbReference type="GO" id="GO:0005737">
    <property type="term" value="C:cytoplasm"/>
    <property type="evidence" value="ECO:0007669"/>
    <property type="project" value="TreeGrafter"/>
</dbReference>
<feature type="zinc finger region" description="CHC2-type" evidence="12 14">
    <location>
        <begin position="35"/>
        <end position="59"/>
    </location>
</feature>
<evidence type="ECO:0000256" key="10">
    <source>
        <dbReference type="ARBA" id="ARBA00023125"/>
    </source>
</evidence>
<evidence type="ECO:0000313" key="18">
    <source>
        <dbReference type="Proteomes" id="UP000177605"/>
    </source>
</evidence>
<dbReference type="GO" id="GO:0003677">
    <property type="term" value="F:DNA binding"/>
    <property type="evidence" value="ECO:0007669"/>
    <property type="project" value="UniProtKB-KW"/>
</dbReference>
<dbReference type="SMART" id="SM00400">
    <property type="entry name" value="ZnF_CHCC"/>
    <property type="match status" value="1"/>
</dbReference>
<dbReference type="Proteomes" id="UP000177605">
    <property type="component" value="Unassembled WGS sequence"/>
</dbReference>
<keyword evidence="7 12" id="KW-0863">Zinc-finger</keyword>
<comment type="cofactor">
    <cofactor evidence="12 13 14">
        <name>Zn(2+)</name>
        <dbReference type="ChEBI" id="CHEBI:29105"/>
    </cofactor>
    <text evidence="12 13 14">Binds 1 zinc ion per monomer.</text>
</comment>
<keyword evidence="9" id="KW-0460">Magnesium</keyword>
<dbReference type="SUPFAM" id="SSF56731">
    <property type="entry name" value="DNA primase core"/>
    <property type="match status" value="1"/>
</dbReference>
<dbReference type="InterPro" id="IPR036977">
    <property type="entry name" value="DNA_primase_Znf_CHC2"/>
</dbReference>
<evidence type="ECO:0000256" key="7">
    <source>
        <dbReference type="ARBA" id="ARBA00022771"/>
    </source>
</evidence>
<evidence type="ECO:0000256" key="12">
    <source>
        <dbReference type="HAMAP-Rule" id="MF_00974"/>
    </source>
</evidence>
<keyword evidence="10 12" id="KW-0238">DNA-binding</keyword>